<name>A0A9X9WX41_9PROT</name>
<dbReference type="RefSeq" id="WP_211862096.1">
    <property type="nucleotide sequence ID" value="NZ_JAAEDM010000024.1"/>
</dbReference>
<gene>
    <name evidence="1" type="ORF">GXW76_11100</name>
</gene>
<reference evidence="1" key="2">
    <citation type="journal article" date="2021" name="Syst. Appl. Microbiol.">
        <title>Roseomonas hellenica sp. nov., isolated from roots of wild-growing Alkanna tinctoria.</title>
        <authorList>
            <person name="Rat A."/>
            <person name="Naranjo H.D."/>
            <person name="Lebbe L."/>
            <person name="Cnockaert M."/>
            <person name="Krigas N."/>
            <person name="Grigoriadou K."/>
            <person name="Maloupa E."/>
            <person name="Willems A."/>
        </authorList>
    </citation>
    <scope>NUCLEOTIDE SEQUENCE</scope>
    <source>
        <strain evidence="1">LMG 31231</strain>
    </source>
</reference>
<protein>
    <submittedName>
        <fullName evidence="1">Uncharacterized protein</fullName>
    </submittedName>
</protein>
<sequence length="75" mass="8213">MTAKTRRPAEPARAAGLKEWLRTNYAKGRRLVVADAAAAFGCLEKQVRNALDQVRRDGGAVESLGDGAFKVRFPR</sequence>
<evidence type="ECO:0000313" key="1">
    <source>
        <dbReference type="EMBL" id="MBR0671720.1"/>
    </source>
</evidence>
<keyword evidence="2" id="KW-1185">Reference proteome</keyword>
<proteinExistence type="predicted"/>
<comment type="caution">
    <text evidence="1">The sequence shown here is derived from an EMBL/GenBank/DDBJ whole genome shotgun (WGS) entry which is preliminary data.</text>
</comment>
<dbReference type="AlphaFoldDB" id="A0A9X9WX41"/>
<organism evidence="1 2">
    <name type="scientific">Neoroseomonas soli</name>
    <dbReference type="NCBI Taxonomy" id="1081025"/>
    <lineage>
        <taxon>Bacteria</taxon>
        <taxon>Pseudomonadati</taxon>
        <taxon>Pseudomonadota</taxon>
        <taxon>Alphaproteobacteria</taxon>
        <taxon>Acetobacterales</taxon>
        <taxon>Acetobacteraceae</taxon>
        <taxon>Neoroseomonas</taxon>
    </lineage>
</organism>
<dbReference type="Proteomes" id="UP001138751">
    <property type="component" value="Unassembled WGS sequence"/>
</dbReference>
<evidence type="ECO:0000313" key="2">
    <source>
        <dbReference type="Proteomes" id="UP001138751"/>
    </source>
</evidence>
<dbReference type="EMBL" id="JAAEDM010000024">
    <property type="protein sequence ID" value="MBR0671720.1"/>
    <property type="molecule type" value="Genomic_DNA"/>
</dbReference>
<reference evidence="1" key="1">
    <citation type="submission" date="2020-01" db="EMBL/GenBank/DDBJ databases">
        <authorList>
            <person name="Rat A."/>
        </authorList>
    </citation>
    <scope>NUCLEOTIDE SEQUENCE</scope>
    <source>
        <strain evidence="1">LMG 31231</strain>
    </source>
</reference>
<accession>A0A9X9WX41</accession>